<evidence type="ECO:0000313" key="2">
    <source>
        <dbReference type="Proteomes" id="UP000240009"/>
    </source>
</evidence>
<gene>
    <name evidence="1" type="ORF">C5Y96_05810</name>
</gene>
<organism evidence="1 2">
    <name type="scientific">Blastopirellula marina</name>
    <dbReference type="NCBI Taxonomy" id="124"/>
    <lineage>
        <taxon>Bacteria</taxon>
        <taxon>Pseudomonadati</taxon>
        <taxon>Planctomycetota</taxon>
        <taxon>Planctomycetia</taxon>
        <taxon>Pirellulales</taxon>
        <taxon>Pirellulaceae</taxon>
        <taxon>Blastopirellula</taxon>
    </lineage>
</organism>
<dbReference type="Proteomes" id="UP000240009">
    <property type="component" value="Unassembled WGS sequence"/>
</dbReference>
<reference evidence="1 2" key="1">
    <citation type="submission" date="2018-02" db="EMBL/GenBank/DDBJ databases">
        <title>Comparative genomes isolates from brazilian mangrove.</title>
        <authorList>
            <person name="Araujo J.E."/>
            <person name="Taketani R.G."/>
            <person name="Silva M.C.P."/>
            <person name="Loureco M.V."/>
            <person name="Andreote F.D."/>
        </authorList>
    </citation>
    <scope>NUCLEOTIDE SEQUENCE [LARGE SCALE GENOMIC DNA]</scope>
    <source>
        <strain evidence="1 2">HEX-2 MGV</strain>
    </source>
</reference>
<evidence type="ECO:0000313" key="1">
    <source>
        <dbReference type="EMBL" id="PQO39369.1"/>
    </source>
</evidence>
<name>A0A2S8G4I8_9BACT</name>
<dbReference type="EMBL" id="PUIA01000016">
    <property type="protein sequence ID" value="PQO39369.1"/>
    <property type="molecule type" value="Genomic_DNA"/>
</dbReference>
<accession>A0A2S8G4I8</accession>
<dbReference type="AlphaFoldDB" id="A0A2S8G4I8"/>
<proteinExistence type="predicted"/>
<sequence>MPDSVLKPFKVPAYILAYKSPHRSEASVVDHSKIERPGGDLVLTGNLSLYVMRCDCPTEPGLWLLKATVYIPQGRGTVTVYVHEATTLHDRPAALNLPPLDVRP</sequence>
<comment type="caution">
    <text evidence="1">The sequence shown here is derived from an EMBL/GenBank/DDBJ whole genome shotgun (WGS) entry which is preliminary data.</text>
</comment>
<protein>
    <submittedName>
        <fullName evidence="1">Uncharacterized protein</fullName>
    </submittedName>
</protein>
<dbReference type="RefSeq" id="WP_105350796.1">
    <property type="nucleotide sequence ID" value="NZ_PUIA01000016.1"/>
</dbReference>